<dbReference type="InterPro" id="IPR029510">
    <property type="entry name" value="Ald_DH_CS_GLU"/>
</dbReference>
<dbReference type="AlphaFoldDB" id="A0A285NDU5"/>
<gene>
    <name evidence="7" type="ORF">SAMN06265368_1155</name>
</gene>
<dbReference type="PROSITE" id="PS00687">
    <property type="entry name" value="ALDEHYDE_DEHYDR_GLU"/>
    <property type="match status" value="1"/>
</dbReference>
<evidence type="ECO:0000313" key="8">
    <source>
        <dbReference type="Proteomes" id="UP000219439"/>
    </source>
</evidence>
<dbReference type="Proteomes" id="UP000219439">
    <property type="component" value="Unassembled WGS sequence"/>
</dbReference>
<evidence type="ECO:0000256" key="1">
    <source>
        <dbReference type="ARBA" id="ARBA00009986"/>
    </source>
</evidence>
<dbReference type="Pfam" id="PF00171">
    <property type="entry name" value="Aldedh"/>
    <property type="match status" value="1"/>
</dbReference>
<sequence length="496" mass="52913">MSLLQQDIDALRVKPLSAARNFINNKWCDAQSGATMDVTSPIDGSVLTSLADSDKADIDMAVEAARSTFEAGTWSHMAPSERKKIMLKWADLIEQNALEIAVTGVRDNGTDIRMAYKGEPLMAASTIRFYAEAVDKRNGEITPTSKDVLSLIHKEPVGVVGIIIPWNFPLMIGAWKLAPALAAGNSLVLKPSEEATLSTLRIVELAAEAGLPAGILNVVTGRGASVGEALALHMDVEVLAFTGSGGVGAKLLEYSARSNMKRVYLELGGKSPNLVFADAPDLEQAAAETAASIFRNNGQVCVAASRLMVEEPIYDGFVKAVCKHAENLRIGDPLSLENNTGALANAMQLEKTKAAISQAQQQGADLRTGGEALHSESGGYFHQPTVLANVTGEMDVVQQEVFGPVLAARSFTTEDEAISFANETVYGLSSVIWTKDISRAHRAISRIKSGMVQVNCFSGADVTAPLGGVRQSGNGVDRSLHAFEKYENLKAAWIKL</sequence>
<dbReference type="FunFam" id="3.40.309.10:FF:000012">
    <property type="entry name" value="Betaine aldehyde dehydrogenase"/>
    <property type="match status" value="1"/>
</dbReference>
<dbReference type="Gene3D" id="3.40.605.10">
    <property type="entry name" value="Aldehyde Dehydrogenase, Chain A, domain 1"/>
    <property type="match status" value="1"/>
</dbReference>
<evidence type="ECO:0000256" key="5">
    <source>
        <dbReference type="RuleBase" id="RU003345"/>
    </source>
</evidence>
<protein>
    <submittedName>
        <fullName evidence="7">Gamma-glutamyl-gamma-aminobutyraldehyde dehydrogenase</fullName>
    </submittedName>
</protein>
<name>A0A285NDU5_9HYPH</name>
<evidence type="ECO:0000256" key="3">
    <source>
        <dbReference type="ARBA" id="ARBA00023097"/>
    </source>
</evidence>
<dbReference type="InterPro" id="IPR016161">
    <property type="entry name" value="Ald_DH/histidinol_DH"/>
</dbReference>
<dbReference type="FunFam" id="3.40.605.10:FF:000001">
    <property type="entry name" value="Aldehyde dehydrogenase 1"/>
    <property type="match status" value="1"/>
</dbReference>
<feature type="active site" evidence="4">
    <location>
        <position position="266"/>
    </location>
</feature>
<dbReference type="RefSeq" id="WP_097152381.1">
    <property type="nucleotide sequence ID" value="NZ_OBEL01000001.1"/>
</dbReference>
<evidence type="ECO:0000313" key="7">
    <source>
        <dbReference type="EMBL" id="SNZ07620.1"/>
    </source>
</evidence>
<proteinExistence type="inferred from homology"/>
<evidence type="ECO:0000256" key="2">
    <source>
        <dbReference type="ARBA" id="ARBA00023002"/>
    </source>
</evidence>
<dbReference type="InterPro" id="IPR016160">
    <property type="entry name" value="Ald_DH_CS_CYS"/>
</dbReference>
<dbReference type="OrthoDB" id="9802947at2"/>
<keyword evidence="8" id="KW-1185">Reference proteome</keyword>
<dbReference type="GO" id="GO:0004030">
    <property type="term" value="F:aldehyde dehydrogenase [NAD(P)+] activity"/>
    <property type="evidence" value="ECO:0007669"/>
    <property type="project" value="UniProtKB-ARBA"/>
</dbReference>
<dbReference type="InterPro" id="IPR016163">
    <property type="entry name" value="Ald_DH_C"/>
</dbReference>
<dbReference type="PROSITE" id="PS00070">
    <property type="entry name" value="ALDEHYDE_DEHYDR_CYS"/>
    <property type="match status" value="1"/>
</dbReference>
<dbReference type="EMBL" id="OBEL01000001">
    <property type="protein sequence ID" value="SNZ07620.1"/>
    <property type="molecule type" value="Genomic_DNA"/>
</dbReference>
<accession>A0A285NDU5</accession>
<keyword evidence="3" id="KW-0558">Oxidation</keyword>
<feature type="domain" description="Aldehyde dehydrogenase" evidence="6">
    <location>
        <begin position="27"/>
        <end position="491"/>
    </location>
</feature>
<evidence type="ECO:0000259" key="6">
    <source>
        <dbReference type="Pfam" id="PF00171"/>
    </source>
</evidence>
<comment type="similarity">
    <text evidence="1 5">Belongs to the aldehyde dehydrogenase family.</text>
</comment>
<dbReference type="PANTHER" id="PTHR11699">
    <property type="entry name" value="ALDEHYDE DEHYDROGENASE-RELATED"/>
    <property type="match status" value="1"/>
</dbReference>
<keyword evidence="2 5" id="KW-0560">Oxidoreductase</keyword>
<dbReference type="SUPFAM" id="SSF53720">
    <property type="entry name" value="ALDH-like"/>
    <property type="match status" value="1"/>
</dbReference>
<dbReference type="Gene3D" id="3.40.309.10">
    <property type="entry name" value="Aldehyde Dehydrogenase, Chain A, domain 2"/>
    <property type="match status" value="1"/>
</dbReference>
<dbReference type="InterPro" id="IPR016162">
    <property type="entry name" value="Ald_DH_N"/>
</dbReference>
<evidence type="ECO:0000256" key="4">
    <source>
        <dbReference type="PROSITE-ProRule" id="PRU10007"/>
    </source>
</evidence>
<organism evidence="7 8">
    <name type="scientific">Cohaesibacter gelatinilyticus</name>
    <dbReference type="NCBI Taxonomy" id="372072"/>
    <lineage>
        <taxon>Bacteria</taxon>
        <taxon>Pseudomonadati</taxon>
        <taxon>Pseudomonadota</taxon>
        <taxon>Alphaproteobacteria</taxon>
        <taxon>Hyphomicrobiales</taxon>
        <taxon>Cohaesibacteraceae</taxon>
    </lineage>
</organism>
<reference evidence="7 8" key="1">
    <citation type="submission" date="2017-09" db="EMBL/GenBank/DDBJ databases">
        <authorList>
            <person name="Ehlers B."/>
            <person name="Leendertz F.H."/>
        </authorList>
    </citation>
    <scope>NUCLEOTIDE SEQUENCE [LARGE SCALE GENOMIC DNA]</scope>
    <source>
        <strain evidence="7 8">DSM 18289</strain>
    </source>
</reference>
<dbReference type="InterPro" id="IPR015590">
    <property type="entry name" value="Aldehyde_DH_dom"/>
</dbReference>